<evidence type="ECO:0000256" key="4">
    <source>
        <dbReference type="SAM" id="Phobius"/>
    </source>
</evidence>
<dbReference type="PANTHER" id="PTHR44196">
    <property type="entry name" value="DEHYDROGENASE/REDUCTASE SDR FAMILY MEMBER 7B"/>
    <property type="match status" value="1"/>
</dbReference>
<dbReference type="InterPro" id="IPR002347">
    <property type="entry name" value="SDR_fam"/>
</dbReference>
<dbReference type="InterPro" id="IPR036291">
    <property type="entry name" value="NAD(P)-bd_dom_sf"/>
</dbReference>
<dbReference type="GO" id="GO:0016491">
    <property type="term" value="F:oxidoreductase activity"/>
    <property type="evidence" value="ECO:0007669"/>
    <property type="project" value="UniProtKB-KW"/>
</dbReference>
<dbReference type="AlphaFoldDB" id="A0A316WCX9"/>
<keyword evidence="2" id="KW-0560">Oxidoreductase</keyword>
<evidence type="ECO:0000256" key="3">
    <source>
        <dbReference type="SAM" id="MobiDB-lite"/>
    </source>
</evidence>
<dbReference type="STRING" id="1522189.A0A316WCX9"/>
<feature type="compositionally biased region" description="Low complexity" evidence="3">
    <location>
        <begin position="33"/>
        <end position="42"/>
    </location>
</feature>
<dbReference type="PRINTS" id="PR00081">
    <property type="entry name" value="GDHRDH"/>
</dbReference>
<feature type="region of interest" description="Disordered" evidence="3">
    <location>
        <begin position="21"/>
        <end position="42"/>
    </location>
</feature>
<dbReference type="RefSeq" id="XP_025372545.1">
    <property type="nucleotide sequence ID" value="XM_025512929.1"/>
</dbReference>
<dbReference type="SUPFAM" id="SSF51735">
    <property type="entry name" value="NAD(P)-binding Rossmann-fold domains"/>
    <property type="match status" value="1"/>
</dbReference>
<dbReference type="Proteomes" id="UP000245783">
    <property type="component" value="Unassembled WGS sequence"/>
</dbReference>
<organism evidence="5 6">
    <name type="scientific">Ceraceosorus guamensis</name>
    <dbReference type="NCBI Taxonomy" id="1522189"/>
    <lineage>
        <taxon>Eukaryota</taxon>
        <taxon>Fungi</taxon>
        <taxon>Dikarya</taxon>
        <taxon>Basidiomycota</taxon>
        <taxon>Ustilaginomycotina</taxon>
        <taxon>Exobasidiomycetes</taxon>
        <taxon>Ceraceosorales</taxon>
        <taxon>Ceraceosoraceae</taxon>
        <taxon>Ceraceosorus</taxon>
    </lineage>
</organism>
<comment type="similarity">
    <text evidence="1">Belongs to the short-chain dehydrogenases/reductases (SDR) family.</text>
</comment>
<accession>A0A316WCX9</accession>
<dbReference type="EMBL" id="KZ819355">
    <property type="protein sequence ID" value="PWN45385.1"/>
    <property type="molecule type" value="Genomic_DNA"/>
</dbReference>
<dbReference type="OrthoDB" id="37659at2759"/>
<keyword evidence="4" id="KW-0812">Transmembrane</keyword>
<feature type="transmembrane region" description="Helical" evidence="4">
    <location>
        <begin position="97"/>
        <end position="118"/>
    </location>
</feature>
<dbReference type="GO" id="GO:0016020">
    <property type="term" value="C:membrane"/>
    <property type="evidence" value="ECO:0007669"/>
    <property type="project" value="TreeGrafter"/>
</dbReference>
<gene>
    <name evidence="5" type="ORF">IE81DRAFT_320134</name>
</gene>
<evidence type="ECO:0000256" key="2">
    <source>
        <dbReference type="ARBA" id="ARBA00023002"/>
    </source>
</evidence>
<name>A0A316WCX9_9BASI</name>
<sequence>MRWDDLSSILSIDLALNSPSPLALPSEPPPRVSQPSSESRQQPRVILARLASRLSIMSVAHPTASAAATEAAFFAANLGTPEWITSLFALFGLDVPVWFTPLLTFIAFLAPIPILILFRSRSRPRQTHIPPYRERVVILGASSGVGKELALRYAERGCRQLLLVARRADELERVRAECDVIRLKGEEWEMSDEAPGYKERGSLKTLSLAADCSKAEQVDKIKQTVLDAFGGLDTVHLLFGLSALRPVLGIADIDPIRKGSPSLQNGSLASSQEPEYASLAGLEAVRLAANRINEVNVTATALCATALLPILQLTSSAPSFVLLSSVAALVPAPTRALYGSSKAAQLLFFQSLALEAQSHAQSTRRLRNEAASNQTMGSKKRAAVSFLAILPGTIKTDFRSSAVDGDPTSAGAFDASHPSQGEKGAKDVLLPKEVADLTILKTDQYATGEVALPSKYKHSRLARALVPGLLGRLAHKKYGY</sequence>
<protein>
    <submittedName>
        <fullName evidence="5">NAD(P)-binding protein</fullName>
    </submittedName>
</protein>
<evidence type="ECO:0000313" key="5">
    <source>
        <dbReference type="EMBL" id="PWN45385.1"/>
    </source>
</evidence>
<keyword evidence="6" id="KW-1185">Reference proteome</keyword>
<keyword evidence="4" id="KW-0472">Membrane</keyword>
<evidence type="ECO:0000256" key="1">
    <source>
        <dbReference type="ARBA" id="ARBA00006484"/>
    </source>
</evidence>
<dbReference type="Pfam" id="PF00106">
    <property type="entry name" value="adh_short"/>
    <property type="match status" value="2"/>
</dbReference>
<dbReference type="PANTHER" id="PTHR44196:SF1">
    <property type="entry name" value="DEHYDROGENASE_REDUCTASE SDR FAMILY MEMBER 7B"/>
    <property type="match status" value="1"/>
</dbReference>
<reference evidence="5 6" key="1">
    <citation type="journal article" date="2018" name="Mol. Biol. Evol.">
        <title>Broad Genomic Sampling Reveals a Smut Pathogenic Ancestry of the Fungal Clade Ustilaginomycotina.</title>
        <authorList>
            <person name="Kijpornyongpan T."/>
            <person name="Mondo S.J."/>
            <person name="Barry K."/>
            <person name="Sandor L."/>
            <person name="Lee J."/>
            <person name="Lipzen A."/>
            <person name="Pangilinan J."/>
            <person name="LaButti K."/>
            <person name="Hainaut M."/>
            <person name="Henrissat B."/>
            <person name="Grigoriev I.V."/>
            <person name="Spatafora J.W."/>
            <person name="Aime M.C."/>
        </authorList>
    </citation>
    <scope>NUCLEOTIDE SEQUENCE [LARGE SCALE GENOMIC DNA]</scope>
    <source>
        <strain evidence="5 6">MCA 4658</strain>
    </source>
</reference>
<proteinExistence type="inferred from homology"/>
<dbReference type="InParanoid" id="A0A316WCX9"/>
<dbReference type="Gene3D" id="3.40.50.720">
    <property type="entry name" value="NAD(P)-binding Rossmann-like Domain"/>
    <property type="match status" value="1"/>
</dbReference>
<dbReference type="GeneID" id="37034799"/>
<keyword evidence="4" id="KW-1133">Transmembrane helix</keyword>
<evidence type="ECO:0000313" key="6">
    <source>
        <dbReference type="Proteomes" id="UP000245783"/>
    </source>
</evidence>